<dbReference type="PANTHER" id="PTHR35526">
    <property type="entry name" value="ANTI-SIGMA-F FACTOR RSBW-RELATED"/>
    <property type="match status" value="1"/>
</dbReference>
<reference evidence="2 4" key="1">
    <citation type="journal article" date="2019" name="Emerg. Microbes Infect.">
        <title>Comprehensive subspecies identification of 175 nontuberculous mycobacteria species based on 7547 genomic profiles.</title>
        <authorList>
            <person name="Matsumoto Y."/>
            <person name="Kinjo T."/>
            <person name="Motooka D."/>
            <person name="Nabeya D."/>
            <person name="Jung N."/>
            <person name="Uechi K."/>
            <person name="Horii T."/>
            <person name="Iida T."/>
            <person name="Fujita J."/>
            <person name="Nakamura S."/>
        </authorList>
    </citation>
    <scope>NUCLEOTIDE SEQUENCE [LARGE SCALE GENOMIC DNA]</scope>
    <source>
        <strain evidence="2 4">JCM 13573</strain>
    </source>
</reference>
<dbReference type="InterPro" id="IPR050267">
    <property type="entry name" value="Anti-sigma-factor_SerPK"/>
</dbReference>
<dbReference type="Proteomes" id="UP000465306">
    <property type="component" value="Unassembled WGS sequence"/>
</dbReference>
<dbReference type="InterPro" id="IPR036513">
    <property type="entry name" value="STAS_dom_sf"/>
</dbReference>
<dbReference type="AlphaFoldDB" id="A0AAX1JCR6"/>
<evidence type="ECO:0000313" key="5">
    <source>
        <dbReference type="Proteomes" id="UP000663583"/>
    </source>
</evidence>
<dbReference type="InterPro" id="IPR002645">
    <property type="entry name" value="STAS_dom"/>
</dbReference>
<evidence type="ECO:0000313" key="4">
    <source>
        <dbReference type="Proteomes" id="UP000465306"/>
    </source>
</evidence>
<dbReference type="Pfam" id="PF01740">
    <property type="entry name" value="STAS"/>
    <property type="match status" value="1"/>
</dbReference>
<dbReference type="Gene3D" id="3.30.565.10">
    <property type="entry name" value="Histidine kinase-like ATPase, C-terminal domain"/>
    <property type="match status" value="1"/>
</dbReference>
<dbReference type="Gene3D" id="3.30.750.24">
    <property type="entry name" value="STAS domain"/>
    <property type="match status" value="1"/>
</dbReference>
<name>A0AAX1JCR6_9MYCO</name>
<sequence>MLTAFAEAFRGVAVIRLSGVLDARTYRQARDAVIKAALDQCTAVIVDVDDLEVPDDSGWAAFTSARWHVCQWPEVVIALACAKPAVHQRLARLSISRYVPVYASVAAATMAIGQGTCRYRRRAVMRVGPHESTIGAMRFFVCDHLTRWSMPTKAPVAHTVATILVENALRYTSNGCDLRLESADDDIVVAVSDESAAPAIRRERPPGGIPTGLDIVAVLCRSWGNNPTSRGKTVWAQIASDASITQLAALLR</sequence>
<evidence type="ECO:0000259" key="1">
    <source>
        <dbReference type="PROSITE" id="PS50801"/>
    </source>
</evidence>
<reference evidence="2" key="2">
    <citation type="submission" date="2020-02" db="EMBL/GenBank/DDBJ databases">
        <authorList>
            <person name="Matsumoto Y."/>
            <person name="Kinjo T."/>
            <person name="Motooka D."/>
            <person name="Nabeya D."/>
            <person name="Jung N."/>
            <person name="Uechi K."/>
            <person name="Horii T."/>
            <person name="Iida T."/>
            <person name="Fujita J."/>
            <person name="Nakamura S."/>
        </authorList>
    </citation>
    <scope>NUCLEOTIDE SEQUENCE</scope>
    <source>
        <strain evidence="2">JCM 13573</strain>
    </source>
</reference>
<reference evidence="3" key="3">
    <citation type="submission" date="2020-11" db="EMBL/GenBank/DDBJ databases">
        <title>Intraspecies plasmid and genomic variation of Mycobacterium kubicae revealed by the complete genome sequences of two clinical isolates.</title>
        <authorList>
            <person name="Hendrix J.R."/>
            <person name="Epperson L.E."/>
            <person name="Honda J.R."/>
            <person name="Strong M."/>
        </authorList>
    </citation>
    <scope>NUCLEOTIDE SEQUENCE</scope>
    <source>
        <strain evidence="3">JCM 13573</strain>
    </source>
</reference>
<dbReference type="EMBL" id="BLKU01000001">
    <property type="protein sequence ID" value="GFG62548.1"/>
    <property type="molecule type" value="Genomic_DNA"/>
</dbReference>
<dbReference type="PROSITE" id="PS50801">
    <property type="entry name" value="STAS"/>
    <property type="match status" value="1"/>
</dbReference>
<evidence type="ECO:0000313" key="3">
    <source>
        <dbReference type="EMBL" id="QPI38187.1"/>
    </source>
</evidence>
<keyword evidence="4" id="KW-1185">Reference proteome</keyword>
<proteinExistence type="predicted"/>
<gene>
    <name evidence="3" type="ORF">I2456_00970</name>
    <name evidence="2" type="ORF">MKUB_00380</name>
</gene>
<evidence type="ECO:0000313" key="2">
    <source>
        <dbReference type="EMBL" id="GFG62548.1"/>
    </source>
</evidence>
<dbReference type="RefSeq" id="WP_085072581.1">
    <property type="nucleotide sequence ID" value="NZ_BLKU01000001.1"/>
</dbReference>
<dbReference type="CDD" id="cd07043">
    <property type="entry name" value="STAS_anti-anti-sigma_factors"/>
    <property type="match status" value="1"/>
</dbReference>
<dbReference type="Proteomes" id="UP000663583">
    <property type="component" value="Chromosome"/>
</dbReference>
<accession>A0AAX1JCR6</accession>
<dbReference type="PANTHER" id="PTHR35526:SF3">
    <property type="entry name" value="ANTI-SIGMA-F FACTOR RSBW"/>
    <property type="match status" value="1"/>
</dbReference>
<protein>
    <submittedName>
        <fullName evidence="3">STAS domain-containing protein</fullName>
    </submittedName>
    <submittedName>
        <fullName evidence="2">Sulfate transporter</fullName>
    </submittedName>
</protein>
<dbReference type="CDD" id="cd16936">
    <property type="entry name" value="HATPase_RsbW-like"/>
    <property type="match status" value="1"/>
</dbReference>
<dbReference type="SUPFAM" id="SSF52091">
    <property type="entry name" value="SpoIIaa-like"/>
    <property type="match status" value="1"/>
</dbReference>
<organism evidence="3 5">
    <name type="scientific">Mycobacterium kubicae</name>
    <dbReference type="NCBI Taxonomy" id="120959"/>
    <lineage>
        <taxon>Bacteria</taxon>
        <taxon>Bacillati</taxon>
        <taxon>Actinomycetota</taxon>
        <taxon>Actinomycetes</taxon>
        <taxon>Mycobacteriales</taxon>
        <taxon>Mycobacteriaceae</taxon>
        <taxon>Mycobacterium</taxon>
        <taxon>Mycobacterium simiae complex</taxon>
    </lineage>
</organism>
<feature type="domain" description="STAS" evidence="1">
    <location>
        <begin position="2"/>
        <end position="112"/>
    </location>
</feature>
<dbReference type="KEGG" id="mku:I2456_00970"/>
<dbReference type="InterPro" id="IPR036890">
    <property type="entry name" value="HATPase_C_sf"/>
</dbReference>
<dbReference type="EMBL" id="CP065047">
    <property type="protein sequence ID" value="QPI38187.1"/>
    <property type="molecule type" value="Genomic_DNA"/>
</dbReference>